<evidence type="ECO:0000313" key="2">
    <source>
        <dbReference type="EMBL" id="EOH88180.1"/>
    </source>
</evidence>
<dbReference type="HOGENOM" id="CLU_1537694_0_0_9"/>
<dbReference type="eggNOG" id="COG3935">
    <property type="taxonomic scope" value="Bacteria"/>
</dbReference>
<dbReference type="PANTHER" id="PTHR39196:SF1">
    <property type="entry name" value="PRIMOSOME, DNAD SUBUNIT"/>
    <property type="match status" value="1"/>
</dbReference>
<comment type="caution">
    <text evidence="2">The sequence shown here is derived from an EMBL/GenBank/DDBJ whole genome shotgun (WGS) entry which is preliminary data.</text>
</comment>
<dbReference type="STRING" id="57732.RU94_GL001040"/>
<dbReference type="EMBL" id="AJAP01000010">
    <property type="protein sequence ID" value="EOH88180.1"/>
    <property type="molecule type" value="Genomic_DNA"/>
</dbReference>
<dbReference type="AlphaFoldDB" id="R2RY01"/>
<keyword evidence="3" id="KW-1185">Reference proteome</keyword>
<organism evidence="2 3">
    <name type="scientific">Enterococcus asini ATCC 700915</name>
    <dbReference type="NCBI Taxonomy" id="1158606"/>
    <lineage>
        <taxon>Bacteria</taxon>
        <taxon>Bacillati</taxon>
        <taxon>Bacillota</taxon>
        <taxon>Bacilli</taxon>
        <taxon>Lactobacillales</taxon>
        <taxon>Enterococcaceae</taxon>
        <taxon>Enterococcus</taxon>
    </lineage>
</organism>
<proteinExistence type="predicted"/>
<protein>
    <recommendedName>
        <fullName evidence="1">Lin1244/Lin1753-like N-terminal domain-containing protein</fullName>
    </recommendedName>
</protein>
<name>R2RY01_9ENTE</name>
<dbReference type="PANTHER" id="PTHR39196">
    <property type="entry name" value="PRIMOSOME, DNAD SUBUNIT"/>
    <property type="match status" value="1"/>
</dbReference>
<reference evidence="2 3" key="1">
    <citation type="submission" date="2013-02" db="EMBL/GenBank/DDBJ databases">
        <title>The Genome Sequence of Enterococcus asini ATCC_700915.</title>
        <authorList>
            <consortium name="The Broad Institute Genome Sequencing Platform"/>
            <consortium name="The Broad Institute Genome Sequencing Center for Infectious Disease"/>
            <person name="Earl A.M."/>
            <person name="Gilmore M.S."/>
            <person name="Lebreton F."/>
            <person name="Walker B."/>
            <person name="Young S.K."/>
            <person name="Zeng Q."/>
            <person name="Gargeya S."/>
            <person name="Fitzgerald M."/>
            <person name="Haas B."/>
            <person name="Abouelleil A."/>
            <person name="Alvarado L."/>
            <person name="Arachchi H.M."/>
            <person name="Berlin A.M."/>
            <person name="Chapman S.B."/>
            <person name="Dewar J."/>
            <person name="Goldberg J."/>
            <person name="Griggs A."/>
            <person name="Gujja S."/>
            <person name="Hansen M."/>
            <person name="Howarth C."/>
            <person name="Imamovic A."/>
            <person name="Larimer J."/>
            <person name="McCowan C."/>
            <person name="Murphy C."/>
            <person name="Neiman D."/>
            <person name="Pearson M."/>
            <person name="Priest M."/>
            <person name="Roberts A."/>
            <person name="Saif S."/>
            <person name="Shea T."/>
            <person name="Sisk P."/>
            <person name="Sykes S."/>
            <person name="Wortman J."/>
            <person name="Nusbaum C."/>
            <person name="Birren B."/>
        </authorList>
    </citation>
    <scope>NUCLEOTIDE SEQUENCE [LARGE SCALE GENOMIC DNA]</scope>
    <source>
        <strain evidence="2 3">ATCC 700915</strain>
    </source>
</reference>
<evidence type="ECO:0000259" key="1">
    <source>
        <dbReference type="Pfam" id="PF14297"/>
    </source>
</evidence>
<dbReference type="InterPro" id="IPR025400">
    <property type="entry name" value="Lin1244/Lin1753-like_N"/>
</dbReference>
<feature type="domain" description="Lin1244/Lin1753-like N-terminal" evidence="1">
    <location>
        <begin position="11"/>
        <end position="104"/>
    </location>
</feature>
<dbReference type="PATRIC" id="fig|1158606.3.peg.900"/>
<dbReference type="Proteomes" id="UP000013777">
    <property type="component" value="Unassembled WGS sequence"/>
</dbReference>
<accession>R2RY01</accession>
<dbReference type="Pfam" id="PF14297">
    <property type="entry name" value="Lin1244_N"/>
    <property type="match status" value="1"/>
</dbReference>
<evidence type="ECO:0000313" key="3">
    <source>
        <dbReference type="Proteomes" id="UP000013777"/>
    </source>
</evidence>
<sequence>MVRPMKQGLDYFPMDVSFTRDVKVRRVHMACGMESIGILVYLLSLIYRDQGYYEKWDEELCFLTAMDLHLEESLAEQVVQKAAQVGFFDGELLADWGILTSAGIQERFLAATRKRKVRRLIQEYLLVDVAEEGKIELHSIRKDTQQTEKKAENSLEPFARAEDLAQGDSYQATL</sequence>
<gene>
    <name evidence="2" type="ORF">UAS_00941</name>
</gene>
<dbReference type="GeneID" id="78365983"/>
<dbReference type="RefSeq" id="WP_010753588.1">
    <property type="nucleotide sequence ID" value="NZ_ASVU01000002.1"/>
</dbReference>